<reference evidence="6" key="1">
    <citation type="submission" date="2022-08" db="EMBL/GenBank/DDBJ databases">
        <title>Genomic Encyclopedia of Type Strains, Phase III (KMG-III): the genomes of soil and plant-associated and newly described type strains.</title>
        <authorList>
            <person name="Whitman W."/>
        </authorList>
    </citation>
    <scope>NUCLEOTIDE SEQUENCE</scope>
    <source>
        <strain evidence="6">HMT 1</strain>
    </source>
</reference>
<dbReference type="Pfam" id="PF04397">
    <property type="entry name" value="LytTR"/>
    <property type="match status" value="1"/>
</dbReference>
<accession>A0AAE3HKS5</accession>
<dbReference type="Gene3D" id="3.40.50.2300">
    <property type="match status" value="1"/>
</dbReference>
<dbReference type="GO" id="GO:0006355">
    <property type="term" value="P:regulation of DNA-templated transcription"/>
    <property type="evidence" value="ECO:0007669"/>
    <property type="project" value="TreeGrafter"/>
</dbReference>
<protein>
    <submittedName>
        <fullName evidence="6">Two-component system response regulator AlgR</fullName>
    </submittedName>
</protein>
<name>A0AAE3HKS5_9GAMM</name>
<evidence type="ECO:0000256" key="2">
    <source>
        <dbReference type="ARBA" id="ARBA00023125"/>
    </source>
</evidence>
<keyword evidence="3" id="KW-0597">Phosphoprotein</keyword>
<dbReference type="Proteomes" id="UP001204445">
    <property type="component" value="Unassembled WGS sequence"/>
</dbReference>
<dbReference type="SMART" id="SM00448">
    <property type="entry name" value="REC"/>
    <property type="match status" value="1"/>
</dbReference>
<proteinExistence type="predicted"/>
<dbReference type="InterPro" id="IPR007492">
    <property type="entry name" value="LytTR_DNA-bd_dom"/>
</dbReference>
<sequence>MRILIADDEQPARERLRALVEDIGGHDVVAEAGNGIEVIAQLEPAQPDVVLLDIRMPGMDGLETADHLSKLTPAPAVIFTTAYQDHALAAFESNAVDYLLKPIRRDRLAQAFARAEVVSRGRLAEIRREENSNVARSYLSAVIQGRIQLASLADIRYFRAEQKYVTAAWPDGELLLDESLKQLEDEFGDQFLRIHRNALVALRHVEALKRDNDGNNEIHLRDMDTALKVSRRHLSQVRKRLRGLG</sequence>
<keyword evidence="2" id="KW-0238">DNA-binding</keyword>
<dbReference type="GO" id="GO:0000156">
    <property type="term" value="F:phosphorelay response regulator activity"/>
    <property type="evidence" value="ECO:0007669"/>
    <property type="project" value="TreeGrafter"/>
</dbReference>
<dbReference type="GO" id="GO:0005829">
    <property type="term" value="C:cytosol"/>
    <property type="evidence" value="ECO:0007669"/>
    <property type="project" value="TreeGrafter"/>
</dbReference>
<dbReference type="PROSITE" id="PS50930">
    <property type="entry name" value="HTH_LYTTR"/>
    <property type="match status" value="1"/>
</dbReference>
<dbReference type="PROSITE" id="PS50110">
    <property type="entry name" value="RESPONSE_REGULATORY"/>
    <property type="match status" value="1"/>
</dbReference>
<evidence type="ECO:0000259" key="4">
    <source>
        <dbReference type="PROSITE" id="PS50110"/>
    </source>
</evidence>
<dbReference type="SUPFAM" id="SSF52172">
    <property type="entry name" value="CheY-like"/>
    <property type="match status" value="1"/>
</dbReference>
<evidence type="ECO:0000256" key="3">
    <source>
        <dbReference type="PROSITE-ProRule" id="PRU00169"/>
    </source>
</evidence>
<dbReference type="Pfam" id="PF00072">
    <property type="entry name" value="Response_reg"/>
    <property type="match status" value="1"/>
</dbReference>
<dbReference type="SMART" id="SM00850">
    <property type="entry name" value="LytTR"/>
    <property type="match status" value="1"/>
</dbReference>
<dbReference type="InterPro" id="IPR039420">
    <property type="entry name" value="WalR-like"/>
</dbReference>
<dbReference type="InterPro" id="IPR011006">
    <property type="entry name" value="CheY-like_superfamily"/>
</dbReference>
<evidence type="ECO:0000313" key="6">
    <source>
        <dbReference type="EMBL" id="MCS3904161.1"/>
    </source>
</evidence>
<evidence type="ECO:0000256" key="1">
    <source>
        <dbReference type="ARBA" id="ARBA00023012"/>
    </source>
</evidence>
<feature type="domain" description="Response regulatory" evidence="4">
    <location>
        <begin position="2"/>
        <end position="116"/>
    </location>
</feature>
<dbReference type="EMBL" id="JANUCT010000016">
    <property type="protein sequence ID" value="MCS3904161.1"/>
    <property type="molecule type" value="Genomic_DNA"/>
</dbReference>
<feature type="domain" description="HTH LytTR-type" evidence="5">
    <location>
        <begin position="139"/>
        <end position="243"/>
    </location>
</feature>
<dbReference type="PANTHER" id="PTHR48111:SF3">
    <property type="entry name" value="TRANSCRIPTIONAL REGULATORY PROTEIN BTSR"/>
    <property type="match status" value="1"/>
</dbReference>
<dbReference type="InterPro" id="IPR001789">
    <property type="entry name" value="Sig_transdc_resp-reg_receiver"/>
</dbReference>
<dbReference type="PANTHER" id="PTHR48111">
    <property type="entry name" value="REGULATOR OF RPOS"/>
    <property type="match status" value="1"/>
</dbReference>
<keyword evidence="1" id="KW-0902">Two-component regulatory system</keyword>
<dbReference type="Gene3D" id="2.40.50.1020">
    <property type="entry name" value="LytTr DNA-binding domain"/>
    <property type="match status" value="1"/>
</dbReference>
<dbReference type="GO" id="GO:0032993">
    <property type="term" value="C:protein-DNA complex"/>
    <property type="evidence" value="ECO:0007669"/>
    <property type="project" value="TreeGrafter"/>
</dbReference>
<comment type="caution">
    <text evidence="6">The sequence shown here is derived from an EMBL/GenBank/DDBJ whole genome shotgun (WGS) entry which is preliminary data.</text>
</comment>
<gene>
    <name evidence="6" type="ORF">J2T55_002194</name>
</gene>
<organism evidence="6 7">
    <name type="scientific">Methylohalomonas lacus</name>
    <dbReference type="NCBI Taxonomy" id="398773"/>
    <lineage>
        <taxon>Bacteria</taxon>
        <taxon>Pseudomonadati</taxon>
        <taxon>Pseudomonadota</taxon>
        <taxon>Gammaproteobacteria</taxon>
        <taxon>Methylohalomonadales</taxon>
        <taxon>Methylohalomonadaceae</taxon>
        <taxon>Methylohalomonas</taxon>
    </lineage>
</organism>
<dbReference type="RefSeq" id="WP_259056544.1">
    <property type="nucleotide sequence ID" value="NZ_JANUCT010000016.1"/>
</dbReference>
<dbReference type="AlphaFoldDB" id="A0AAE3HKS5"/>
<keyword evidence="7" id="KW-1185">Reference proteome</keyword>
<dbReference type="GO" id="GO:0000976">
    <property type="term" value="F:transcription cis-regulatory region binding"/>
    <property type="evidence" value="ECO:0007669"/>
    <property type="project" value="TreeGrafter"/>
</dbReference>
<evidence type="ECO:0000259" key="5">
    <source>
        <dbReference type="PROSITE" id="PS50930"/>
    </source>
</evidence>
<feature type="modified residue" description="4-aspartylphosphate" evidence="3">
    <location>
        <position position="53"/>
    </location>
</feature>
<evidence type="ECO:0000313" key="7">
    <source>
        <dbReference type="Proteomes" id="UP001204445"/>
    </source>
</evidence>